<organism evidence="1 2">
    <name type="scientific">Ilyodon furcidens</name>
    <name type="common">goldbreast splitfin</name>
    <dbReference type="NCBI Taxonomy" id="33524"/>
    <lineage>
        <taxon>Eukaryota</taxon>
        <taxon>Metazoa</taxon>
        <taxon>Chordata</taxon>
        <taxon>Craniata</taxon>
        <taxon>Vertebrata</taxon>
        <taxon>Euteleostomi</taxon>
        <taxon>Actinopterygii</taxon>
        <taxon>Neopterygii</taxon>
        <taxon>Teleostei</taxon>
        <taxon>Neoteleostei</taxon>
        <taxon>Acanthomorphata</taxon>
        <taxon>Ovalentaria</taxon>
        <taxon>Atherinomorphae</taxon>
        <taxon>Cyprinodontiformes</taxon>
        <taxon>Goodeidae</taxon>
        <taxon>Ilyodon</taxon>
    </lineage>
</organism>
<accession>A0ABV0V2J8</accession>
<sequence>MTENHNKCLMLLHFCTCFLCSKDFQWLRSFLGGVSRKAELFLEIHKSSEMYACLLLQLPLRITRSSNTAIHSVVAAEAPSLSDTRRSPGSSAVITGCSLGSVIFRSPPAKPRISSAPPPGVTYLPSKHFLIPGALVSWCPGHPLVFAESICRR</sequence>
<comment type="caution">
    <text evidence="1">The sequence shown here is derived from an EMBL/GenBank/DDBJ whole genome shotgun (WGS) entry which is preliminary data.</text>
</comment>
<proteinExistence type="predicted"/>
<dbReference type="Proteomes" id="UP001482620">
    <property type="component" value="Unassembled WGS sequence"/>
</dbReference>
<dbReference type="EMBL" id="JAHRIQ010093375">
    <property type="protein sequence ID" value="MEQ2251319.1"/>
    <property type="molecule type" value="Genomic_DNA"/>
</dbReference>
<evidence type="ECO:0000313" key="2">
    <source>
        <dbReference type="Proteomes" id="UP001482620"/>
    </source>
</evidence>
<evidence type="ECO:0000313" key="1">
    <source>
        <dbReference type="EMBL" id="MEQ2251319.1"/>
    </source>
</evidence>
<protein>
    <submittedName>
        <fullName evidence="1">Uncharacterized protein</fullName>
    </submittedName>
</protein>
<gene>
    <name evidence="1" type="ORF">ILYODFUR_009778</name>
</gene>
<keyword evidence="2" id="KW-1185">Reference proteome</keyword>
<name>A0ABV0V2J8_9TELE</name>
<reference evidence="1 2" key="1">
    <citation type="submission" date="2021-06" db="EMBL/GenBank/DDBJ databases">
        <authorList>
            <person name="Palmer J.M."/>
        </authorList>
    </citation>
    <scope>NUCLEOTIDE SEQUENCE [LARGE SCALE GENOMIC DNA]</scope>
    <source>
        <strain evidence="2">if_2019</strain>
        <tissue evidence="1">Muscle</tissue>
    </source>
</reference>